<reference evidence="1" key="1">
    <citation type="submission" date="2023-04" db="EMBL/GenBank/DDBJ databases">
        <title>A chromosome-level genome assembly of the parasitoid wasp Eretmocerus hayati.</title>
        <authorList>
            <person name="Zhong Y."/>
            <person name="Liu S."/>
            <person name="Liu Y."/>
        </authorList>
    </citation>
    <scope>NUCLEOTIDE SEQUENCE</scope>
    <source>
        <strain evidence="1">ZJU_SS_LIU_2023</strain>
    </source>
</reference>
<dbReference type="Proteomes" id="UP001239111">
    <property type="component" value="Chromosome 4"/>
</dbReference>
<keyword evidence="2" id="KW-1185">Reference proteome</keyword>
<name>A0ACC2N251_9HYME</name>
<sequence>MAMADITSDLILDAYRAQGLKGLVGLLGKDENVSMQIELFLTKYQTLKAMVLFLKNNVYQLLRNLMSRVIQQKSIDEMKCVKDLSEVDLNDASMLQSMKTTDISFAAPDLLDKLPTSVVEKDISVFKLK</sequence>
<gene>
    <name evidence="1" type="ORF">QAD02_006776</name>
</gene>
<protein>
    <submittedName>
        <fullName evidence="1">Uncharacterized protein</fullName>
    </submittedName>
</protein>
<dbReference type="EMBL" id="CM056744">
    <property type="protein sequence ID" value="KAJ8665114.1"/>
    <property type="molecule type" value="Genomic_DNA"/>
</dbReference>
<accession>A0ACC2N251</accession>
<proteinExistence type="predicted"/>
<evidence type="ECO:0000313" key="1">
    <source>
        <dbReference type="EMBL" id="KAJ8665114.1"/>
    </source>
</evidence>
<evidence type="ECO:0000313" key="2">
    <source>
        <dbReference type="Proteomes" id="UP001239111"/>
    </source>
</evidence>
<organism evidence="1 2">
    <name type="scientific">Eretmocerus hayati</name>
    <dbReference type="NCBI Taxonomy" id="131215"/>
    <lineage>
        <taxon>Eukaryota</taxon>
        <taxon>Metazoa</taxon>
        <taxon>Ecdysozoa</taxon>
        <taxon>Arthropoda</taxon>
        <taxon>Hexapoda</taxon>
        <taxon>Insecta</taxon>
        <taxon>Pterygota</taxon>
        <taxon>Neoptera</taxon>
        <taxon>Endopterygota</taxon>
        <taxon>Hymenoptera</taxon>
        <taxon>Apocrita</taxon>
        <taxon>Proctotrupomorpha</taxon>
        <taxon>Chalcidoidea</taxon>
        <taxon>Aphelinidae</taxon>
        <taxon>Aphelininae</taxon>
        <taxon>Eretmocerus</taxon>
    </lineage>
</organism>
<comment type="caution">
    <text evidence="1">The sequence shown here is derived from an EMBL/GenBank/DDBJ whole genome shotgun (WGS) entry which is preliminary data.</text>
</comment>